<accession>A0ABQ2NVR9</accession>
<dbReference type="InterPro" id="IPR011152">
    <property type="entry name" value="Pesterase_MJ0912"/>
</dbReference>
<dbReference type="RefSeq" id="WP_188734784.1">
    <property type="nucleotide sequence ID" value="NZ_BMLW01000007.1"/>
</dbReference>
<comment type="caution">
    <text evidence="3">The sequence shown here is derived from an EMBL/GenBank/DDBJ whole genome shotgun (WGS) entry which is preliminary data.</text>
</comment>
<evidence type="ECO:0000313" key="3">
    <source>
        <dbReference type="EMBL" id="GGP11822.1"/>
    </source>
</evidence>
<feature type="domain" description="Calcineurin-like phosphoesterase" evidence="2">
    <location>
        <begin position="3"/>
        <end position="193"/>
    </location>
</feature>
<dbReference type="PIRSF" id="PIRSF000883">
    <property type="entry name" value="Pesterase_MJ0912"/>
    <property type="match status" value="1"/>
</dbReference>
<organism evidence="3 4">
    <name type="scientific">Oceanobacillus neutriphilus</name>
    <dbReference type="NCBI Taxonomy" id="531815"/>
    <lineage>
        <taxon>Bacteria</taxon>
        <taxon>Bacillati</taxon>
        <taxon>Bacillota</taxon>
        <taxon>Bacilli</taxon>
        <taxon>Bacillales</taxon>
        <taxon>Bacillaceae</taxon>
        <taxon>Oceanobacillus</taxon>
    </lineage>
</organism>
<dbReference type="InterPro" id="IPR024654">
    <property type="entry name" value="Calcineurin-like_PHP_lpxH"/>
</dbReference>
<sequence length="203" mass="23035">MYRIAIITDIHGNISALNAVLKDIKEQSIDYIYCLGDMIGIGPFSNEVLETLFDLENISMITGNHDESVLALLNNHPYPKSRVNVIPHQAWIAERLKKEYKEKLESLPRIINPTYYEKQLHLTHYPMTPVACDSPICEDPFDIAGIPSKENFSSINSLSEFSLVCFGHDHHSHQIECNSTLFFNPGSLGVYNKSYAHVMQLLI</sequence>
<dbReference type="Gene3D" id="3.60.21.10">
    <property type="match status" value="1"/>
</dbReference>
<protein>
    <recommendedName>
        <fullName evidence="2">Calcineurin-like phosphoesterase domain-containing protein</fullName>
    </recommendedName>
</protein>
<dbReference type="PANTHER" id="PTHR42850:SF2">
    <property type="entry name" value="BLL5683 PROTEIN"/>
    <property type="match status" value="1"/>
</dbReference>
<dbReference type="Proteomes" id="UP000641206">
    <property type="component" value="Unassembled WGS sequence"/>
</dbReference>
<dbReference type="Pfam" id="PF12850">
    <property type="entry name" value="Metallophos_2"/>
    <property type="match status" value="1"/>
</dbReference>
<name>A0ABQ2NVR9_9BACI</name>
<gene>
    <name evidence="3" type="ORF">GCM10011346_25360</name>
</gene>
<dbReference type="SUPFAM" id="SSF56300">
    <property type="entry name" value="Metallo-dependent phosphatases"/>
    <property type="match status" value="1"/>
</dbReference>
<evidence type="ECO:0000259" key="2">
    <source>
        <dbReference type="Pfam" id="PF12850"/>
    </source>
</evidence>
<dbReference type="EMBL" id="BMLW01000007">
    <property type="protein sequence ID" value="GGP11822.1"/>
    <property type="molecule type" value="Genomic_DNA"/>
</dbReference>
<comment type="similarity">
    <text evidence="1">Belongs to the metallophosphoesterase superfamily. YfcE family.</text>
</comment>
<evidence type="ECO:0000256" key="1">
    <source>
        <dbReference type="ARBA" id="ARBA00008950"/>
    </source>
</evidence>
<evidence type="ECO:0000313" key="4">
    <source>
        <dbReference type="Proteomes" id="UP000641206"/>
    </source>
</evidence>
<dbReference type="InterPro" id="IPR050126">
    <property type="entry name" value="Ap4A_hydrolase"/>
</dbReference>
<proteinExistence type="inferred from homology"/>
<dbReference type="InterPro" id="IPR029052">
    <property type="entry name" value="Metallo-depent_PP-like"/>
</dbReference>
<dbReference type="PANTHER" id="PTHR42850">
    <property type="entry name" value="METALLOPHOSPHOESTERASE"/>
    <property type="match status" value="1"/>
</dbReference>
<keyword evidence="4" id="KW-1185">Reference proteome</keyword>
<reference evidence="4" key="1">
    <citation type="journal article" date="2019" name="Int. J. Syst. Evol. Microbiol.">
        <title>The Global Catalogue of Microorganisms (GCM) 10K type strain sequencing project: providing services to taxonomists for standard genome sequencing and annotation.</title>
        <authorList>
            <consortium name="The Broad Institute Genomics Platform"/>
            <consortium name="The Broad Institute Genome Sequencing Center for Infectious Disease"/>
            <person name="Wu L."/>
            <person name="Ma J."/>
        </authorList>
    </citation>
    <scope>NUCLEOTIDE SEQUENCE [LARGE SCALE GENOMIC DNA]</scope>
    <source>
        <strain evidence="4">CGMCC 1.7693</strain>
    </source>
</reference>